<keyword evidence="6 11" id="KW-0808">Transferase</keyword>
<comment type="catalytic activity">
    <reaction evidence="11">
        <text>(9Z)-hexadecenoyl-[ACP] + malonyl-[ACP] + H(+) = 3-oxo-(11Z)-octadecenoyl-[ACP] + holo-[ACP] + CO2</text>
        <dbReference type="Rhea" id="RHEA:55040"/>
        <dbReference type="Rhea" id="RHEA-COMP:9623"/>
        <dbReference type="Rhea" id="RHEA-COMP:9685"/>
        <dbReference type="Rhea" id="RHEA-COMP:10800"/>
        <dbReference type="Rhea" id="RHEA-COMP:14074"/>
        <dbReference type="ChEBI" id="CHEBI:15378"/>
        <dbReference type="ChEBI" id="CHEBI:16526"/>
        <dbReference type="ChEBI" id="CHEBI:64479"/>
        <dbReference type="ChEBI" id="CHEBI:78449"/>
        <dbReference type="ChEBI" id="CHEBI:83989"/>
        <dbReference type="ChEBI" id="CHEBI:138538"/>
        <dbReference type="EC" id="2.3.1.179"/>
    </reaction>
</comment>
<evidence type="ECO:0000256" key="12">
    <source>
        <dbReference type="PIRSR" id="PIRSR000447-1"/>
    </source>
</evidence>
<dbReference type="InterPro" id="IPR020841">
    <property type="entry name" value="PKS_Beta-ketoAc_synthase_dom"/>
</dbReference>
<dbReference type="Pfam" id="PF02801">
    <property type="entry name" value="Ketoacyl-synt_C"/>
    <property type="match status" value="1"/>
</dbReference>
<dbReference type="PANTHER" id="PTHR11712:SF336">
    <property type="entry name" value="3-OXOACYL-[ACYL-CARRIER-PROTEIN] SYNTHASE, MITOCHONDRIAL"/>
    <property type="match status" value="1"/>
</dbReference>
<evidence type="ECO:0000256" key="10">
    <source>
        <dbReference type="ARBA" id="ARBA00023315"/>
    </source>
</evidence>
<evidence type="ECO:0000313" key="15">
    <source>
        <dbReference type="EMBL" id="PSF05385.1"/>
    </source>
</evidence>
<feature type="domain" description="Ketosynthase family 3 (KS3)" evidence="14">
    <location>
        <begin position="3"/>
        <end position="412"/>
    </location>
</feature>
<dbReference type="GO" id="GO:0005829">
    <property type="term" value="C:cytosol"/>
    <property type="evidence" value="ECO:0007669"/>
    <property type="project" value="TreeGrafter"/>
</dbReference>
<evidence type="ECO:0000256" key="3">
    <source>
        <dbReference type="ARBA" id="ARBA00012356"/>
    </source>
</evidence>
<dbReference type="InterPro" id="IPR014030">
    <property type="entry name" value="Ketoacyl_synth_N"/>
</dbReference>
<dbReference type="RefSeq" id="WP_106764275.1">
    <property type="nucleotide sequence ID" value="NZ_PXNP01000103.1"/>
</dbReference>
<dbReference type="InterPro" id="IPR014031">
    <property type="entry name" value="Ketoacyl_synth_C"/>
</dbReference>
<keyword evidence="7" id="KW-0276">Fatty acid metabolism</keyword>
<evidence type="ECO:0000256" key="5">
    <source>
        <dbReference type="ARBA" id="ARBA00022516"/>
    </source>
</evidence>
<dbReference type="Gene3D" id="3.40.47.10">
    <property type="match status" value="1"/>
</dbReference>
<sequence>MSKRRVVITGMGMLSPVGNDVKTSWEAVQAGRSGIGLIDRFDASEYGTRIGGAVKDLDISPWLSTKDARKLDAFIHYGLIAAQQAVDDSGLEEFDALDKERVGIAIGSGIGGLEFIEKNVIQMEKAGPRKVSPFFVPASVINMISGNAGIRFGYKGPNIAIVTACTTGTHNIGYAARTIAYGDAEVMLAGGAEMATTRSGVAAFSSARALSTRNDEPQKASRPWDRERDGFVLSDGAGVVVLEELEHARARGATIYGEVIGFGMSDDAHHITAPPADGEGAARSMKNAIRDAGLAPDEVDYINAHGTSTQVGDVAEVAAVKSVFGSHASGLAMSSTKSMTGHLLGAAGAVEAIFSVLAVRDGILPPTINLDNPDDGCDLDFVPHTARAADIKVALSNSFGFGGTNGTLIFRRYEG</sequence>
<dbReference type="PROSITE" id="PS52004">
    <property type="entry name" value="KS3_2"/>
    <property type="match status" value="1"/>
</dbReference>
<comment type="caution">
    <text evidence="15">The sequence shown here is derived from an EMBL/GenBank/DDBJ whole genome shotgun (WGS) entry which is preliminary data.</text>
</comment>
<dbReference type="SUPFAM" id="SSF53901">
    <property type="entry name" value="Thiolase-like"/>
    <property type="match status" value="2"/>
</dbReference>
<comment type="similarity">
    <text evidence="2 11 13">Belongs to the thiolase-like superfamily. Beta-ketoacyl-ACP synthases family.</text>
</comment>
<evidence type="ECO:0000256" key="2">
    <source>
        <dbReference type="ARBA" id="ARBA00008467"/>
    </source>
</evidence>
<reference evidence="15 16" key="1">
    <citation type="submission" date="2018-03" db="EMBL/GenBank/DDBJ databases">
        <title>Marinobacter brunus sp. nov., a marine bacterium of Gamma-proteobacteria isolated from the surface seawater of the South China Sea.</title>
        <authorList>
            <person name="Cheng H."/>
            <person name="Wu Y.-H."/>
            <person name="Xamxidin M."/>
            <person name="Xu X.-W."/>
        </authorList>
    </citation>
    <scope>NUCLEOTIDE SEQUENCE [LARGE SCALE GENOMIC DNA]</scope>
    <source>
        <strain evidence="15 16">NH169-3</strain>
    </source>
</reference>
<evidence type="ECO:0000256" key="7">
    <source>
        <dbReference type="ARBA" id="ARBA00022832"/>
    </source>
</evidence>
<evidence type="ECO:0000256" key="6">
    <source>
        <dbReference type="ARBA" id="ARBA00022679"/>
    </source>
</evidence>
<dbReference type="EC" id="2.3.1.179" evidence="3 11"/>
<dbReference type="EMBL" id="PXNP01000103">
    <property type="protein sequence ID" value="PSF05385.1"/>
    <property type="molecule type" value="Genomic_DNA"/>
</dbReference>
<dbReference type="InterPro" id="IPR016039">
    <property type="entry name" value="Thiolase-like"/>
</dbReference>
<evidence type="ECO:0000256" key="4">
    <source>
        <dbReference type="ARBA" id="ARBA00014657"/>
    </source>
</evidence>
<evidence type="ECO:0000313" key="16">
    <source>
        <dbReference type="Proteomes" id="UP000239866"/>
    </source>
</evidence>
<name>A0A2T1K5N3_9GAMM</name>
<dbReference type="SMART" id="SM00825">
    <property type="entry name" value="PKS_KS"/>
    <property type="match status" value="1"/>
</dbReference>
<accession>A0A2T1K5N3</accession>
<dbReference type="InterPro" id="IPR017568">
    <property type="entry name" value="3-oxoacyl-ACP_synth-2"/>
</dbReference>
<evidence type="ECO:0000256" key="9">
    <source>
        <dbReference type="ARBA" id="ARBA00023160"/>
    </source>
</evidence>
<dbReference type="UniPathway" id="UPA00094"/>
<dbReference type="AlphaFoldDB" id="A0A2T1K5N3"/>
<protein>
    <recommendedName>
        <fullName evidence="4 11">3-oxoacyl-[acyl-carrier-protein] synthase 2</fullName>
        <ecNumber evidence="3 11">2.3.1.179</ecNumber>
    </recommendedName>
</protein>
<comment type="catalytic activity">
    <reaction evidence="11">
        <text>a fatty acyl-[ACP] + malonyl-[ACP] + H(+) = a 3-oxoacyl-[ACP] + holo-[ACP] + CO2</text>
        <dbReference type="Rhea" id="RHEA:22836"/>
        <dbReference type="Rhea" id="RHEA-COMP:9623"/>
        <dbReference type="Rhea" id="RHEA-COMP:9685"/>
        <dbReference type="Rhea" id="RHEA-COMP:9916"/>
        <dbReference type="Rhea" id="RHEA-COMP:14125"/>
        <dbReference type="ChEBI" id="CHEBI:15378"/>
        <dbReference type="ChEBI" id="CHEBI:16526"/>
        <dbReference type="ChEBI" id="CHEBI:64479"/>
        <dbReference type="ChEBI" id="CHEBI:78449"/>
        <dbReference type="ChEBI" id="CHEBI:78776"/>
        <dbReference type="ChEBI" id="CHEBI:138651"/>
    </reaction>
</comment>
<evidence type="ECO:0000256" key="1">
    <source>
        <dbReference type="ARBA" id="ARBA00005194"/>
    </source>
</evidence>
<evidence type="ECO:0000256" key="13">
    <source>
        <dbReference type="RuleBase" id="RU003694"/>
    </source>
</evidence>
<gene>
    <name evidence="15" type="primary">fabF</name>
    <name evidence="15" type="ORF">C7H09_15400</name>
</gene>
<dbReference type="Proteomes" id="UP000239866">
    <property type="component" value="Unassembled WGS sequence"/>
</dbReference>
<comment type="function">
    <text evidence="11">Involved in the type II fatty acid elongation cycle. Catalyzes the elongation of a wide range of acyl-ACP by the addition of two carbons from malonyl-ACP to an acyl acceptor. Can efficiently catalyze the conversion of palmitoleoyl-ACP (cis-hexadec-9-enoyl-ACP) to cis-vaccenoyl-ACP (cis-octadec-11-enoyl-ACP), an essential step in the thermal regulation of fatty acid composition.</text>
</comment>
<comment type="pathway">
    <text evidence="1 11">Lipid metabolism; fatty acid biosynthesis.</text>
</comment>
<dbReference type="Pfam" id="PF00109">
    <property type="entry name" value="ketoacyl-synt"/>
    <property type="match status" value="1"/>
</dbReference>
<dbReference type="InterPro" id="IPR000794">
    <property type="entry name" value="Beta-ketoacyl_synthase"/>
</dbReference>
<evidence type="ECO:0000259" key="14">
    <source>
        <dbReference type="PROSITE" id="PS52004"/>
    </source>
</evidence>
<dbReference type="FunFam" id="3.40.47.10:FF:000009">
    <property type="entry name" value="3-oxoacyl-[acyl-carrier-protein] synthase 2"/>
    <property type="match status" value="1"/>
</dbReference>
<dbReference type="GO" id="GO:0004315">
    <property type="term" value="F:3-oxoacyl-[acyl-carrier-protein] synthase activity"/>
    <property type="evidence" value="ECO:0007669"/>
    <property type="project" value="UniProtKB-UniRule"/>
</dbReference>
<evidence type="ECO:0000256" key="11">
    <source>
        <dbReference type="PIRNR" id="PIRNR000447"/>
    </source>
</evidence>
<evidence type="ECO:0000256" key="8">
    <source>
        <dbReference type="ARBA" id="ARBA00023098"/>
    </source>
</evidence>
<dbReference type="NCBIfam" id="NF004970">
    <property type="entry name" value="PRK06333.1"/>
    <property type="match status" value="1"/>
</dbReference>
<proteinExistence type="inferred from homology"/>
<dbReference type="PIRSF" id="PIRSF000447">
    <property type="entry name" value="KAS_II"/>
    <property type="match status" value="1"/>
</dbReference>
<feature type="active site" description="For beta-ketoacyl synthase activity" evidence="12">
    <location>
        <position position="165"/>
    </location>
</feature>
<dbReference type="InterPro" id="IPR018201">
    <property type="entry name" value="Ketoacyl_synth_AS"/>
</dbReference>
<dbReference type="CDD" id="cd00834">
    <property type="entry name" value="KAS_I_II"/>
    <property type="match status" value="1"/>
</dbReference>
<dbReference type="NCBIfam" id="NF005589">
    <property type="entry name" value="PRK07314.1"/>
    <property type="match status" value="1"/>
</dbReference>
<keyword evidence="10 11" id="KW-0012">Acyltransferase</keyword>
<keyword evidence="9 11" id="KW-0275">Fatty acid biosynthesis</keyword>
<keyword evidence="16" id="KW-1185">Reference proteome</keyword>
<dbReference type="GO" id="GO:0006633">
    <property type="term" value="P:fatty acid biosynthetic process"/>
    <property type="evidence" value="ECO:0007669"/>
    <property type="project" value="UniProtKB-UniRule"/>
</dbReference>
<dbReference type="PANTHER" id="PTHR11712">
    <property type="entry name" value="POLYKETIDE SYNTHASE-RELATED"/>
    <property type="match status" value="1"/>
</dbReference>
<organism evidence="15 16">
    <name type="scientific">Marinobacter fuscus</name>
    <dbReference type="NCBI Taxonomy" id="2109942"/>
    <lineage>
        <taxon>Bacteria</taxon>
        <taxon>Pseudomonadati</taxon>
        <taxon>Pseudomonadota</taxon>
        <taxon>Gammaproteobacteria</taxon>
        <taxon>Pseudomonadales</taxon>
        <taxon>Marinobacteraceae</taxon>
        <taxon>Marinobacter</taxon>
    </lineage>
</organism>
<dbReference type="NCBIfam" id="TIGR03150">
    <property type="entry name" value="fabF"/>
    <property type="match status" value="1"/>
</dbReference>
<keyword evidence="5 11" id="KW-0444">Lipid biosynthesis</keyword>
<keyword evidence="8" id="KW-0443">Lipid metabolism</keyword>
<dbReference type="PROSITE" id="PS00606">
    <property type="entry name" value="KS3_1"/>
    <property type="match status" value="1"/>
</dbReference>
<dbReference type="OrthoDB" id="9808669at2"/>